<dbReference type="OrthoDB" id="1668162at2759"/>
<dbReference type="SMART" id="SM00498">
    <property type="entry name" value="FH2"/>
    <property type="match status" value="1"/>
</dbReference>
<comment type="similarity">
    <text evidence="1">Belongs to the formin-like family. Class-I subfamily.</text>
</comment>
<feature type="region of interest" description="Disordered" evidence="3">
    <location>
        <begin position="889"/>
        <end position="937"/>
    </location>
</feature>
<proteinExistence type="inferred from homology"/>
<dbReference type="AlphaFoldDB" id="A0A3S3MII9"/>
<feature type="compositionally biased region" description="Pro residues" evidence="3">
    <location>
        <begin position="183"/>
        <end position="195"/>
    </location>
</feature>
<name>A0A3S3MII9_9MAGN</name>
<evidence type="ECO:0000259" key="4">
    <source>
        <dbReference type="PROSITE" id="PS51444"/>
    </source>
</evidence>
<dbReference type="PROSITE" id="PS51444">
    <property type="entry name" value="FH2"/>
    <property type="match status" value="1"/>
</dbReference>
<dbReference type="PANTHER" id="PTHR23213">
    <property type="entry name" value="FORMIN-RELATED"/>
    <property type="match status" value="1"/>
</dbReference>
<evidence type="ECO:0000313" key="5">
    <source>
        <dbReference type="EMBL" id="RWR84383.1"/>
    </source>
</evidence>
<dbReference type="STRING" id="337451.A0A3S3MII9"/>
<dbReference type="Proteomes" id="UP000283530">
    <property type="component" value="Unassembled WGS sequence"/>
</dbReference>
<dbReference type="InterPro" id="IPR027643">
    <property type="entry name" value="Formin-like_plant"/>
</dbReference>
<feature type="region of interest" description="Disordered" evidence="3">
    <location>
        <begin position="175"/>
        <end position="252"/>
    </location>
</feature>
<dbReference type="InterPro" id="IPR015425">
    <property type="entry name" value="FH2_Formin"/>
</dbReference>
<dbReference type="Gene3D" id="1.20.58.2220">
    <property type="entry name" value="Formin, FH2 domain"/>
    <property type="match status" value="1"/>
</dbReference>
<evidence type="ECO:0000313" key="6">
    <source>
        <dbReference type="Proteomes" id="UP000283530"/>
    </source>
</evidence>
<reference evidence="5 6" key="1">
    <citation type="journal article" date="2019" name="Nat. Plants">
        <title>Stout camphor tree genome fills gaps in understanding of flowering plant genome evolution.</title>
        <authorList>
            <person name="Chaw S.M."/>
            <person name="Liu Y.C."/>
            <person name="Wu Y.W."/>
            <person name="Wang H.Y."/>
            <person name="Lin C.I."/>
            <person name="Wu C.S."/>
            <person name="Ke H.M."/>
            <person name="Chang L.Y."/>
            <person name="Hsu C.Y."/>
            <person name="Yang H.T."/>
            <person name="Sudianto E."/>
            <person name="Hsu M.H."/>
            <person name="Wu K.P."/>
            <person name="Wang L.N."/>
            <person name="Leebens-Mack J.H."/>
            <person name="Tsai I.J."/>
        </authorList>
    </citation>
    <scope>NUCLEOTIDE SEQUENCE [LARGE SCALE GENOMIC DNA]</scope>
    <source>
        <strain evidence="6">cv. Chaw 1501</strain>
        <tissue evidence="5">Young leaves</tissue>
    </source>
</reference>
<dbReference type="SUPFAM" id="SSF101447">
    <property type="entry name" value="Formin homology 2 domain (FH2 domain)"/>
    <property type="match status" value="1"/>
</dbReference>
<dbReference type="PANTHER" id="PTHR23213:SF269">
    <property type="entry name" value="FORMIN-LIKE PROTEIN 5"/>
    <property type="match status" value="1"/>
</dbReference>
<dbReference type="GO" id="GO:0051015">
    <property type="term" value="F:actin filament binding"/>
    <property type="evidence" value="ECO:0007669"/>
    <property type="project" value="InterPro"/>
</dbReference>
<evidence type="ECO:0000256" key="3">
    <source>
        <dbReference type="SAM" id="MobiDB-lite"/>
    </source>
</evidence>
<sequence>MGRLIRESMDAWRTVVVFVFSVSVCILSTRGSAGRQRAEDFLQRGGGNSAIPDSPQPNEEDTVEQLWVNCGLDLMQLKESIENLDIFLSEMAPDSTEINFKTSSPTRSKLQKLIAVMAPQTKYSLLDCLNRQRFQATVSGGENGSKIWYNKYIESLLGWHSAWRRLLGDRSKLNEDSAVSPAVEPPDYSPAPSHGPAPKTFEEFKPIGDEGSIGSGSGQSVGQDASTARQLRHTKPSKEDGDTDTDPDPPSNTTIIVSIVVTATGTLLLSTCMFCCFLKFQRNDILTDNGKKDERPLLTVSSSSTGSSRKSFYPGNSVKKEKFEISSFKTKSIQNEHAAILAIPGIPSSGEVSMSNSIDAPPPPPLPLKPPPGRATPPLKPPPGRAATPLKPPPGRPIPPPPTPPLKAPTGSSNPPPPVPAGPPPPPPPSGPRPPPPPKVGGPPRPPQLSSGPPRLGRPAPPAPNRPGNFESGAPKTKLKPFFWDKVLATPDHSMVWNDIRAGSFQFNEEMIETLFGYASADKSKPEHRKRPSLGDSASQYVRIIDPKKSQNLSILLKALNVTLEEVCDALLEGNELPIEFSQTFLKMAPTPDEELKLRLYNGEIAQLGPADRFLKAIIEIPFAYKRIDALLYMSTLQEEVSSMKDSFATIELACSELKSSRLFLKLLEAVLKTGNRMNDGTYRGGAQAFKLDTLLKLADVKGIDGKTTLLHFVVQEIIRSEGVRAARTSVGSTSFSSVASDDIADDTPHDSGDHYRALGLQVVSRLPGELENVRKAAILDADALTSLVEKLGFWLVRTKDFLDTEMKDVDEENGFRRTLKSFVEHADIDVTWLLGEEKRIRSLVKNTIDYFHGNSGKDEGLYLFVIVRDFMAMLEKVCKEVKDAAEAAKKVAKPATGKEPPNVSHPVPDPRKQLLFPAIKDRRADGSDSSNSDDDS</sequence>
<dbReference type="Pfam" id="PF02181">
    <property type="entry name" value="FH2"/>
    <property type="match status" value="1"/>
</dbReference>
<feature type="compositionally biased region" description="Pro residues" evidence="3">
    <location>
        <begin position="360"/>
        <end position="407"/>
    </location>
</feature>
<feature type="region of interest" description="Disordered" evidence="3">
    <location>
        <begin position="351"/>
        <end position="477"/>
    </location>
</feature>
<gene>
    <name evidence="5" type="ORF">CKAN_01319300</name>
</gene>
<dbReference type="GO" id="GO:0045010">
    <property type="term" value="P:actin nucleation"/>
    <property type="evidence" value="ECO:0007669"/>
    <property type="project" value="InterPro"/>
</dbReference>
<evidence type="ECO:0000256" key="1">
    <source>
        <dbReference type="ARBA" id="ARBA00025793"/>
    </source>
</evidence>
<comment type="caution">
    <text evidence="5">The sequence shown here is derived from an EMBL/GenBank/DDBJ whole genome shotgun (WGS) entry which is preliminary data.</text>
</comment>
<dbReference type="InterPro" id="IPR042201">
    <property type="entry name" value="FH2_Formin_sf"/>
</dbReference>
<accession>A0A3S3MII9</accession>
<feature type="compositionally biased region" description="Low complexity" evidence="3">
    <location>
        <begin position="301"/>
        <end position="311"/>
    </location>
</feature>
<protein>
    <recommendedName>
        <fullName evidence="2">Formin-like protein</fullName>
    </recommendedName>
</protein>
<keyword evidence="6" id="KW-1185">Reference proteome</keyword>
<feature type="domain" description="FH2" evidence="4">
    <location>
        <begin position="469"/>
        <end position="901"/>
    </location>
</feature>
<feature type="compositionally biased region" description="Pro residues" evidence="3">
    <location>
        <begin position="414"/>
        <end position="447"/>
    </location>
</feature>
<feature type="compositionally biased region" description="Low complexity" evidence="3">
    <location>
        <begin position="448"/>
        <end position="458"/>
    </location>
</feature>
<organism evidence="5 6">
    <name type="scientific">Cinnamomum micranthum f. kanehirae</name>
    <dbReference type="NCBI Taxonomy" id="337451"/>
    <lineage>
        <taxon>Eukaryota</taxon>
        <taxon>Viridiplantae</taxon>
        <taxon>Streptophyta</taxon>
        <taxon>Embryophyta</taxon>
        <taxon>Tracheophyta</taxon>
        <taxon>Spermatophyta</taxon>
        <taxon>Magnoliopsida</taxon>
        <taxon>Magnoliidae</taxon>
        <taxon>Laurales</taxon>
        <taxon>Lauraceae</taxon>
        <taxon>Cinnamomum</taxon>
    </lineage>
</organism>
<evidence type="ECO:0000256" key="2">
    <source>
        <dbReference type="RuleBase" id="RU361260"/>
    </source>
</evidence>
<feature type="region of interest" description="Disordered" evidence="3">
    <location>
        <begin position="288"/>
        <end position="315"/>
    </location>
</feature>
<dbReference type="EMBL" id="QPKB01000005">
    <property type="protein sequence ID" value="RWR84383.1"/>
    <property type="molecule type" value="Genomic_DNA"/>
</dbReference>